<dbReference type="OrthoDB" id="1002051at2759"/>
<keyword evidence="1" id="KW-0694">RNA-binding</keyword>
<dbReference type="AlphaFoldDB" id="A0A8K0IHQ6"/>
<dbReference type="GO" id="GO:0003729">
    <property type="term" value="F:mRNA binding"/>
    <property type="evidence" value="ECO:0007669"/>
    <property type="project" value="TreeGrafter"/>
</dbReference>
<reference evidence="3" key="2">
    <citation type="submission" date="2019-07" db="EMBL/GenBank/DDBJ databases">
        <authorList>
            <person name="Yang Y."/>
            <person name="Bocs S."/>
            <person name="Baudouin L."/>
        </authorList>
    </citation>
    <scope>NUCLEOTIDE SEQUENCE</scope>
    <source>
        <tissue evidence="3">Spear leaf of Hainan Tall coconut</tissue>
    </source>
</reference>
<proteinExistence type="predicted"/>
<dbReference type="SUPFAM" id="SSF54928">
    <property type="entry name" value="RNA-binding domain, RBD"/>
    <property type="match status" value="1"/>
</dbReference>
<dbReference type="InterPro" id="IPR050502">
    <property type="entry name" value="Euk_RNA-bind_prot"/>
</dbReference>
<name>A0A8K0IHQ6_COCNU</name>
<reference evidence="3" key="1">
    <citation type="journal article" date="2017" name="Gigascience">
        <title>The genome draft of coconut (Cocos nucifera).</title>
        <authorList>
            <person name="Xiao Y."/>
            <person name="Xu P."/>
            <person name="Fan H."/>
            <person name="Baudouin L."/>
            <person name="Xia W."/>
            <person name="Bocs S."/>
            <person name="Xu J."/>
            <person name="Li Q."/>
            <person name="Guo A."/>
            <person name="Zhou L."/>
            <person name="Li J."/>
            <person name="Wu Y."/>
            <person name="Ma Z."/>
            <person name="Armero A."/>
            <person name="Issali A.E."/>
            <person name="Liu N."/>
            <person name="Peng M."/>
            <person name="Yang Y."/>
        </authorList>
    </citation>
    <scope>NUCLEOTIDE SEQUENCE</scope>
    <source>
        <tissue evidence="3">Spear leaf of Hainan Tall coconut</tissue>
    </source>
</reference>
<feature type="compositionally biased region" description="Acidic residues" evidence="2">
    <location>
        <begin position="135"/>
        <end position="149"/>
    </location>
</feature>
<protein>
    <submittedName>
        <fullName evidence="3">Putative RNA-binding protein CP31B, chloroplastic</fullName>
    </submittedName>
</protein>
<dbReference type="Gene3D" id="3.30.70.330">
    <property type="match status" value="1"/>
</dbReference>
<dbReference type="GO" id="GO:1901259">
    <property type="term" value="P:chloroplast rRNA processing"/>
    <property type="evidence" value="ECO:0007669"/>
    <property type="project" value="TreeGrafter"/>
</dbReference>
<evidence type="ECO:0000313" key="3">
    <source>
        <dbReference type="EMBL" id="KAG1358925.1"/>
    </source>
</evidence>
<evidence type="ECO:0000256" key="2">
    <source>
        <dbReference type="SAM" id="MobiDB-lite"/>
    </source>
</evidence>
<dbReference type="PANTHER" id="PTHR48025">
    <property type="entry name" value="OS02G0815200 PROTEIN"/>
    <property type="match status" value="1"/>
</dbReference>
<comment type="caution">
    <text evidence="3">The sequence shown here is derived from an EMBL/GenBank/DDBJ whole genome shotgun (WGS) entry which is preliminary data.</text>
</comment>
<sequence length="185" mass="20334">MTAAPAFKLLSMLEGCLPSLPTQFSSKPSHFFLSIPPKPLRLLHLSFSSSSPSSLPPFLSTRKKLSLIPLVARTSDWAQQEEENEVKSEDFVLEDEEEPAQRDGEGPEAGFLEWDEEEEAGGVVNEGEPEGHDGYEEEEGGEEPYAEPPEEAKLFVGNLSYDIDSEKLAHLFDQAGVVEVAEVNA</sequence>
<dbReference type="InterPro" id="IPR012677">
    <property type="entry name" value="Nucleotide-bd_a/b_plait_sf"/>
</dbReference>
<feature type="region of interest" description="Disordered" evidence="2">
    <location>
        <begin position="77"/>
        <end position="150"/>
    </location>
</feature>
<evidence type="ECO:0000256" key="1">
    <source>
        <dbReference type="ARBA" id="ARBA00022884"/>
    </source>
</evidence>
<dbReference type="GO" id="GO:0009535">
    <property type="term" value="C:chloroplast thylakoid membrane"/>
    <property type="evidence" value="ECO:0007669"/>
    <property type="project" value="TreeGrafter"/>
</dbReference>
<dbReference type="EMBL" id="CM017879">
    <property type="protein sequence ID" value="KAG1358925.1"/>
    <property type="molecule type" value="Genomic_DNA"/>
</dbReference>
<organism evidence="3 4">
    <name type="scientific">Cocos nucifera</name>
    <name type="common">Coconut palm</name>
    <dbReference type="NCBI Taxonomy" id="13894"/>
    <lineage>
        <taxon>Eukaryota</taxon>
        <taxon>Viridiplantae</taxon>
        <taxon>Streptophyta</taxon>
        <taxon>Embryophyta</taxon>
        <taxon>Tracheophyta</taxon>
        <taxon>Spermatophyta</taxon>
        <taxon>Magnoliopsida</taxon>
        <taxon>Liliopsida</taxon>
        <taxon>Arecaceae</taxon>
        <taxon>Arecoideae</taxon>
        <taxon>Cocoseae</taxon>
        <taxon>Attaleinae</taxon>
        <taxon>Cocos</taxon>
    </lineage>
</organism>
<accession>A0A8K0IHQ6</accession>
<keyword evidence="4" id="KW-1185">Reference proteome</keyword>
<evidence type="ECO:0000313" key="4">
    <source>
        <dbReference type="Proteomes" id="UP000797356"/>
    </source>
</evidence>
<gene>
    <name evidence="3" type="ORF">COCNU_08G003710</name>
</gene>
<dbReference type="PANTHER" id="PTHR48025:SF3">
    <property type="entry name" value="31 KDA RIBONUCLEOPROTEIN, CHLOROPLASTIC-RELATED"/>
    <property type="match status" value="1"/>
</dbReference>
<dbReference type="InterPro" id="IPR035979">
    <property type="entry name" value="RBD_domain_sf"/>
</dbReference>
<dbReference type="Proteomes" id="UP000797356">
    <property type="component" value="Chromosome 8"/>
</dbReference>